<protein>
    <submittedName>
        <fullName evidence="4">DapH/DapD/GlmU-related protein</fullName>
    </submittedName>
</protein>
<sequence length="202" mass="21495">MRGIVAALRDRRAAARDPEGFARSIGVNLRGRVRFYGVNRSMFGSEPWLITLGHNVYITAGVQFLTHDGGTLILRGEHPDLEWTAPISIGDDVYIGVRSIIMPGVRIGDRCIIGAGSVVTRDVPDGSVAAGVPARVLRSTDEYLTAMKAKSLGCGHLPAQEKAAVIREIYGVPGHQKDRAARATSAGSRRTTEPTAPAGPLG</sequence>
<dbReference type="RefSeq" id="WP_387221885.1">
    <property type="nucleotide sequence ID" value="NZ_JBIAZM010000009.1"/>
</dbReference>
<comment type="similarity">
    <text evidence="1">Belongs to the transferase hexapeptide repeat family.</text>
</comment>
<name>A0ABW6VYD3_9ACTN</name>
<dbReference type="InterPro" id="IPR051159">
    <property type="entry name" value="Hexapeptide_acetyltransf"/>
</dbReference>
<evidence type="ECO:0000313" key="4">
    <source>
        <dbReference type="EMBL" id="MFF5202515.1"/>
    </source>
</evidence>
<proteinExistence type="inferred from homology"/>
<dbReference type="SUPFAM" id="SSF51161">
    <property type="entry name" value="Trimeric LpxA-like enzymes"/>
    <property type="match status" value="1"/>
</dbReference>
<evidence type="ECO:0000256" key="3">
    <source>
        <dbReference type="SAM" id="MobiDB-lite"/>
    </source>
</evidence>
<evidence type="ECO:0000313" key="5">
    <source>
        <dbReference type="Proteomes" id="UP001602287"/>
    </source>
</evidence>
<dbReference type="Proteomes" id="UP001602287">
    <property type="component" value="Unassembled WGS sequence"/>
</dbReference>
<reference evidence="4 5" key="1">
    <citation type="submission" date="2024-10" db="EMBL/GenBank/DDBJ databases">
        <title>The Natural Products Discovery Center: Release of the First 8490 Sequenced Strains for Exploring Actinobacteria Biosynthetic Diversity.</title>
        <authorList>
            <person name="Kalkreuter E."/>
            <person name="Kautsar S.A."/>
            <person name="Yang D."/>
            <person name="Bader C.D."/>
            <person name="Teijaro C.N."/>
            <person name="Fluegel L."/>
            <person name="Davis C.M."/>
            <person name="Simpson J.R."/>
            <person name="Lauterbach L."/>
            <person name="Steele A.D."/>
            <person name="Gui C."/>
            <person name="Meng S."/>
            <person name="Li G."/>
            <person name="Viehrig K."/>
            <person name="Ye F."/>
            <person name="Su P."/>
            <person name="Kiefer A.F."/>
            <person name="Nichols A."/>
            <person name="Cepeda A.J."/>
            <person name="Yan W."/>
            <person name="Fan B."/>
            <person name="Jiang Y."/>
            <person name="Adhikari A."/>
            <person name="Zheng C.-J."/>
            <person name="Schuster L."/>
            <person name="Cowan T.M."/>
            <person name="Smanski M.J."/>
            <person name="Chevrette M.G."/>
            <person name="De Carvalho L.P.S."/>
            <person name="Shen B."/>
        </authorList>
    </citation>
    <scope>NUCLEOTIDE SEQUENCE [LARGE SCALE GENOMIC DNA]</scope>
    <source>
        <strain evidence="4 5">NPDC000140</strain>
    </source>
</reference>
<comment type="caution">
    <text evidence="4">The sequence shown here is derived from an EMBL/GenBank/DDBJ whole genome shotgun (WGS) entry which is preliminary data.</text>
</comment>
<dbReference type="InterPro" id="IPR011004">
    <property type="entry name" value="Trimer_LpxA-like_sf"/>
</dbReference>
<dbReference type="Pfam" id="PF14602">
    <property type="entry name" value="Hexapep_2"/>
    <property type="match status" value="1"/>
</dbReference>
<dbReference type="EMBL" id="JBIAZM010000009">
    <property type="protein sequence ID" value="MFF5202515.1"/>
    <property type="molecule type" value="Genomic_DNA"/>
</dbReference>
<gene>
    <name evidence="4" type="ORF">ACFY3B_23205</name>
</gene>
<feature type="region of interest" description="Disordered" evidence="3">
    <location>
        <begin position="176"/>
        <end position="202"/>
    </location>
</feature>
<organism evidence="4 5">
    <name type="scientific">Micromonospora parva</name>
    <dbReference type="NCBI Taxonomy" id="1464048"/>
    <lineage>
        <taxon>Bacteria</taxon>
        <taxon>Bacillati</taxon>
        <taxon>Actinomycetota</taxon>
        <taxon>Actinomycetes</taxon>
        <taxon>Micromonosporales</taxon>
        <taxon>Micromonosporaceae</taxon>
        <taxon>Micromonospora</taxon>
    </lineage>
</organism>
<evidence type="ECO:0000256" key="2">
    <source>
        <dbReference type="ARBA" id="ARBA00022679"/>
    </source>
</evidence>
<dbReference type="PANTHER" id="PTHR23416:SF23">
    <property type="entry name" value="ACETYLTRANSFERASE C18B11.09C-RELATED"/>
    <property type="match status" value="1"/>
</dbReference>
<evidence type="ECO:0000256" key="1">
    <source>
        <dbReference type="ARBA" id="ARBA00007274"/>
    </source>
</evidence>
<accession>A0ABW6VYD3</accession>
<dbReference type="InterPro" id="IPR001451">
    <property type="entry name" value="Hexapep"/>
</dbReference>
<dbReference type="Gene3D" id="2.160.10.10">
    <property type="entry name" value="Hexapeptide repeat proteins"/>
    <property type="match status" value="1"/>
</dbReference>
<keyword evidence="2" id="KW-0808">Transferase</keyword>
<keyword evidence="5" id="KW-1185">Reference proteome</keyword>
<dbReference type="PANTHER" id="PTHR23416">
    <property type="entry name" value="SIALIC ACID SYNTHASE-RELATED"/>
    <property type="match status" value="1"/>
</dbReference>